<name>A0A1H7KQ05_9GAMM</name>
<keyword evidence="1" id="KW-0732">Signal</keyword>
<protein>
    <submittedName>
        <fullName evidence="2">Uncharacterized protein</fullName>
    </submittedName>
</protein>
<evidence type="ECO:0000256" key="1">
    <source>
        <dbReference type="SAM" id="SignalP"/>
    </source>
</evidence>
<dbReference type="Proteomes" id="UP000185766">
    <property type="component" value="Unassembled WGS sequence"/>
</dbReference>
<feature type="signal peptide" evidence="1">
    <location>
        <begin position="1"/>
        <end position="30"/>
    </location>
</feature>
<accession>A0A1H7KQ05</accession>
<organism evidence="2 3">
    <name type="scientific">Atopomonas hussainii</name>
    <dbReference type="NCBI Taxonomy" id="1429083"/>
    <lineage>
        <taxon>Bacteria</taxon>
        <taxon>Pseudomonadati</taxon>
        <taxon>Pseudomonadota</taxon>
        <taxon>Gammaproteobacteria</taxon>
        <taxon>Pseudomonadales</taxon>
        <taxon>Pseudomonadaceae</taxon>
        <taxon>Atopomonas</taxon>
    </lineage>
</organism>
<dbReference type="RefSeq" id="WP_074866789.1">
    <property type="nucleotide sequence ID" value="NZ_FOAS01000006.1"/>
</dbReference>
<dbReference type="EMBL" id="FOAS01000006">
    <property type="protein sequence ID" value="SEK88808.1"/>
    <property type="molecule type" value="Genomic_DNA"/>
</dbReference>
<dbReference type="PROSITE" id="PS51257">
    <property type="entry name" value="PROKAR_LIPOPROTEIN"/>
    <property type="match status" value="1"/>
</dbReference>
<reference evidence="2 3" key="1">
    <citation type="submission" date="2016-10" db="EMBL/GenBank/DDBJ databases">
        <authorList>
            <person name="de Groot N.N."/>
        </authorList>
    </citation>
    <scope>NUCLEOTIDE SEQUENCE [LARGE SCALE GENOMIC DNA]</scope>
    <source>
        <strain evidence="2 3">JCM 19513</strain>
    </source>
</reference>
<evidence type="ECO:0000313" key="2">
    <source>
        <dbReference type="EMBL" id="SEK88808.1"/>
    </source>
</evidence>
<dbReference type="STRING" id="1429083.GCA_001885685_00975"/>
<dbReference type="AlphaFoldDB" id="A0A1H7KQ05"/>
<sequence>MPKAPRTKLSQHRAALLGAVLLLAATSASAACPNPALPVLEHAGAVYLQSKPGYLVLCDGQTTREHPLQNRDASQSTRYINGHWHFSNRTSFVVLISAINEVWELSYNPRTPDIPSGKIHDFQYREGAFIPGYLNPQRGRLTHPAPTQAQAELTEPVARLRQPAPLLSS</sequence>
<keyword evidence="3" id="KW-1185">Reference proteome</keyword>
<gene>
    <name evidence="2" type="ORF">SAMN05216214_10644</name>
</gene>
<evidence type="ECO:0000313" key="3">
    <source>
        <dbReference type="Proteomes" id="UP000185766"/>
    </source>
</evidence>
<feature type="chain" id="PRO_5010292930" evidence="1">
    <location>
        <begin position="31"/>
        <end position="169"/>
    </location>
</feature>
<proteinExistence type="predicted"/>